<keyword evidence="8" id="KW-0333">Golgi apparatus</keyword>
<organism evidence="13 14">
    <name type="scientific">Strongylocentrotus purpuratus</name>
    <name type="common">Purple sea urchin</name>
    <dbReference type="NCBI Taxonomy" id="7668"/>
    <lineage>
        <taxon>Eukaryota</taxon>
        <taxon>Metazoa</taxon>
        <taxon>Echinodermata</taxon>
        <taxon>Eleutherozoa</taxon>
        <taxon>Echinozoa</taxon>
        <taxon>Echinoidea</taxon>
        <taxon>Euechinoidea</taxon>
        <taxon>Echinacea</taxon>
        <taxon>Camarodonta</taxon>
        <taxon>Echinidea</taxon>
        <taxon>Strongylocentrotidae</taxon>
        <taxon>Strongylocentrotus</taxon>
    </lineage>
</organism>
<keyword evidence="6" id="KW-0735">Signal-anchor</keyword>
<protein>
    <submittedName>
        <fullName evidence="13">Uncharacterized protein</fullName>
    </submittedName>
</protein>
<evidence type="ECO:0000256" key="3">
    <source>
        <dbReference type="ARBA" id="ARBA00022676"/>
    </source>
</evidence>
<comment type="subcellular location">
    <subcellularLocation>
        <location evidence="1">Golgi apparatus membrane</location>
        <topology evidence="1">Single-pass type II membrane protein</topology>
    </subcellularLocation>
</comment>
<evidence type="ECO:0000256" key="2">
    <source>
        <dbReference type="ARBA" id="ARBA00006003"/>
    </source>
</evidence>
<proteinExistence type="inferred from homology"/>
<evidence type="ECO:0000313" key="13">
    <source>
        <dbReference type="EnsemblMetazoa" id="XP_030854488"/>
    </source>
</evidence>
<reference evidence="14" key="1">
    <citation type="submission" date="2015-02" db="EMBL/GenBank/DDBJ databases">
        <title>Genome sequencing for Strongylocentrotus purpuratus.</title>
        <authorList>
            <person name="Murali S."/>
            <person name="Liu Y."/>
            <person name="Vee V."/>
            <person name="English A."/>
            <person name="Wang M."/>
            <person name="Skinner E."/>
            <person name="Han Y."/>
            <person name="Muzny D.M."/>
            <person name="Worley K.C."/>
            <person name="Gibbs R.A."/>
        </authorList>
    </citation>
    <scope>NUCLEOTIDE SEQUENCE</scope>
</reference>
<keyword evidence="10" id="KW-1015">Disulfide bond</keyword>
<keyword evidence="3" id="KW-0328">Glycosyltransferase</keyword>
<comment type="similarity">
    <text evidence="2">Belongs to the glycosyltransferase 29 family.</text>
</comment>
<dbReference type="AlphaFoldDB" id="A0A7M7PRJ0"/>
<evidence type="ECO:0000256" key="1">
    <source>
        <dbReference type="ARBA" id="ARBA00004323"/>
    </source>
</evidence>
<reference evidence="13" key="2">
    <citation type="submission" date="2021-01" db="UniProtKB">
        <authorList>
            <consortium name="EnsemblMetazoa"/>
        </authorList>
    </citation>
    <scope>IDENTIFICATION</scope>
</reference>
<dbReference type="GO" id="GO:0009311">
    <property type="term" value="P:oligosaccharide metabolic process"/>
    <property type="evidence" value="ECO:0000318"/>
    <property type="project" value="GO_Central"/>
</dbReference>
<evidence type="ECO:0000256" key="11">
    <source>
        <dbReference type="ARBA" id="ARBA00023180"/>
    </source>
</evidence>
<evidence type="ECO:0000256" key="8">
    <source>
        <dbReference type="ARBA" id="ARBA00023034"/>
    </source>
</evidence>
<dbReference type="PANTHER" id="PTHR11987:SF52">
    <property type="entry name" value="CMP-N-ACETYLNEURAMINATE-POLY-ALPHA-2, 8-SIALYLTRANSFERASE-LIKE ISOFORM X1"/>
    <property type="match status" value="1"/>
</dbReference>
<keyword evidence="9" id="KW-0472">Membrane</keyword>
<name>A0A7M7PRJ0_STRPU</name>
<evidence type="ECO:0000256" key="10">
    <source>
        <dbReference type="ARBA" id="ARBA00023157"/>
    </source>
</evidence>
<dbReference type="GeneID" id="105443711"/>
<evidence type="ECO:0000256" key="4">
    <source>
        <dbReference type="ARBA" id="ARBA00022679"/>
    </source>
</evidence>
<dbReference type="Pfam" id="PF00777">
    <property type="entry name" value="Glyco_transf_29"/>
    <property type="match status" value="1"/>
</dbReference>
<dbReference type="Proteomes" id="UP000007110">
    <property type="component" value="Unassembled WGS sequence"/>
</dbReference>
<dbReference type="PANTHER" id="PTHR11987">
    <property type="entry name" value="ALPHA-2,8-SIALYLTRANSFERASE"/>
    <property type="match status" value="1"/>
</dbReference>
<dbReference type="OrthoDB" id="10264956at2759"/>
<evidence type="ECO:0000256" key="6">
    <source>
        <dbReference type="ARBA" id="ARBA00022968"/>
    </source>
</evidence>
<evidence type="ECO:0000256" key="9">
    <source>
        <dbReference type="ARBA" id="ARBA00023136"/>
    </source>
</evidence>
<dbReference type="GO" id="GO:0000139">
    <property type="term" value="C:Golgi membrane"/>
    <property type="evidence" value="ECO:0007669"/>
    <property type="project" value="UniProtKB-SubCell"/>
</dbReference>
<evidence type="ECO:0000256" key="12">
    <source>
        <dbReference type="PIRSR" id="PIRSR005557-2"/>
    </source>
</evidence>
<keyword evidence="14" id="KW-1185">Reference proteome</keyword>
<dbReference type="EnsemblMetazoa" id="XM_030998628">
    <property type="protein sequence ID" value="XP_030854488"/>
    <property type="gene ID" value="LOC105443711"/>
</dbReference>
<dbReference type="OMA" id="NCHEMPE"/>
<dbReference type="Gene3D" id="3.90.1480.20">
    <property type="entry name" value="Glycosyl transferase family 29"/>
    <property type="match status" value="1"/>
</dbReference>
<dbReference type="InParanoid" id="A0A7M7PRJ0"/>
<evidence type="ECO:0000256" key="7">
    <source>
        <dbReference type="ARBA" id="ARBA00022989"/>
    </source>
</evidence>
<keyword evidence="4" id="KW-0808">Transferase</keyword>
<feature type="disulfide bond" evidence="12">
    <location>
        <begin position="92"/>
        <end position="254"/>
    </location>
</feature>
<evidence type="ECO:0000313" key="14">
    <source>
        <dbReference type="Proteomes" id="UP000007110"/>
    </source>
</evidence>
<evidence type="ECO:0000256" key="5">
    <source>
        <dbReference type="ARBA" id="ARBA00022692"/>
    </source>
</evidence>
<dbReference type="KEGG" id="spu:105443711"/>
<sequence length="319" mass="36940">MDIYSACLDMQMTPTAFADKEIRYNGRRWFNRTFVIDIQDKVTEVMKPWQTVQIFAADVDPGDMIVKKSYKDIVKSNALNRTHWFGQRVKSCALVGNSGILLNSHCGEVIDEADVIIRMNLALFGHEYSSAVGSRVSIMTINALQIKELVSCFEKVAKNETKDRTTSKYLAKLKPRCNSLIDRLRLLKSDNVIMPARGYFPQLVDMLPFLRRQFNLNFRVSYNPKDLITVSKRLWHFNSPSTGLGVYTAATQLCEEITLYGFYPFHEDPFNRKILHHYYEPKAKINYTSNCHEMPEEYRFLLELDRQGAIRMMNNCTPS</sequence>
<keyword evidence="5" id="KW-0812">Transmembrane</keyword>
<dbReference type="PIRSF" id="PIRSF005557">
    <property type="entry name" value="Sialyl_trans"/>
    <property type="match status" value="1"/>
</dbReference>
<dbReference type="GO" id="GO:0003828">
    <property type="term" value="F:alpha-N-acetylneuraminate alpha-2,8-sialyltransferase activity"/>
    <property type="evidence" value="ECO:0000318"/>
    <property type="project" value="GO_Central"/>
</dbReference>
<dbReference type="InterPro" id="IPR038578">
    <property type="entry name" value="GT29-like_sf"/>
</dbReference>
<dbReference type="InterPro" id="IPR050943">
    <property type="entry name" value="Glycosyltr_29_Sialyltrsf"/>
</dbReference>
<keyword evidence="11" id="KW-0325">Glycoprotein</keyword>
<dbReference type="InterPro" id="IPR012163">
    <property type="entry name" value="Sialyl_trans"/>
</dbReference>
<dbReference type="RefSeq" id="XP_030854488.1">
    <property type="nucleotide sequence ID" value="XM_030998628.1"/>
</dbReference>
<keyword evidence="7" id="KW-1133">Transmembrane helix</keyword>
<dbReference type="GO" id="GO:0006491">
    <property type="term" value="P:N-glycan processing"/>
    <property type="evidence" value="ECO:0000318"/>
    <property type="project" value="GO_Central"/>
</dbReference>
<dbReference type="InterPro" id="IPR001675">
    <property type="entry name" value="Glyco_trans_29"/>
</dbReference>
<accession>A0A7M7PRJ0</accession>